<dbReference type="PROSITE" id="PS51318">
    <property type="entry name" value="TAT"/>
    <property type="match status" value="1"/>
</dbReference>
<evidence type="ECO:0000256" key="3">
    <source>
        <dbReference type="ARBA" id="ARBA00022827"/>
    </source>
</evidence>
<dbReference type="InterPro" id="IPR006311">
    <property type="entry name" value="TAT_signal"/>
</dbReference>
<comment type="cofactor">
    <cofactor evidence="1">
        <name>FAD</name>
        <dbReference type="ChEBI" id="CHEBI:57692"/>
    </cofactor>
</comment>
<evidence type="ECO:0000313" key="7">
    <source>
        <dbReference type="Proteomes" id="UP000236488"/>
    </source>
</evidence>
<comment type="caution">
    <text evidence="6">The sequence shown here is derived from an EMBL/GenBank/DDBJ whole genome shotgun (WGS) entry which is preliminary data.</text>
</comment>
<evidence type="ECO:0000256" key="2">
    <source>
        <dbReference type="ARBA" id="ARBA00022630"/>
    </source>
</evidence>
<proteinExistence type="predicted"/>
<dbReference type="InterPro" id="IPR003953">
    <property type="entry name" value="FAD-dep_OxRdtase_2_FAD-bd"/>
</dbReference>
<dbReference type="PANTHER" id="PTHR43400">
    <property type="entry name" value="FUMARATE REDUCTASE"/>
    <property type="match status" value="1"/>
</dbReference>
<gene>
    <name evidence="6" type="ORF">C2L80_08600</name>
</gene>
<keyword evidence="4" id="KW-0560">Oxidoreductase</keyword>
<accession>A0A2K2U4E2</accession>
<dbReference type="Pfam" id="PF00890">
    <property type="entry name" value="FAD_binding_2"/>
    <property type="match status" value="1"/>
</dbReference>
<keyword evidence="3" id="KW-0274">FAD</keyword>
<evidence type="ECO:0000256" key="1">
    <source>
        <dbReference type="ARBA" id="ARBA00001974"/>
    </source>
</evidence>
<dbReference type="InterPro" id="IPR036188">
    <property type="entry name" value="FAD/NAD-bd_sf"/>
</dbReference>
<feature type="domain" description="FAD-dependent oxidoreductase 2 FAD-binding" evidence="5">
    <location>
        <begin position="88"/>
        <end position="527"/>
    </location>
</feature>
<organism evidence="6 7">
    <name type="scientific">Rubneribacter badeniensis</name>
    <dbReference type="NCBI Taxonomy" id="2070688"/>
    <lineage>
        <taxon>Bacteria</taxon>
        <taxon>Bacillati</taxon>
        <taxon>Actinomycetota</taxon>
        <taxon>Coriobacteriia</taxon>
        <taxon>Eggerthellales</taxon>
        <taxon>Eggerthellaceae</taxon>
        <taxon>Rubneribacter</taxon>
    </lineage>
</organism>
<name>A0A2K2U4E2_9ACTN</name>
<evidence type="ECO:0000259" key="5">
    <source>
        <dbReference type="Pfam" id="PF00890"/>
    </source>
</evidence>
<evidence type="ECO:0000313" key="6">
    <source>
        <dbReference type="EMBL" id="PNV65060.1"/>
    </source>
</evidence>
<dbReference type="AlphaFoldDB" id="A0A2K2U4E2"/>
<dbReference type="SUPFAM" id="SSF51905">
    <property type="entry name" value="FAD/NAD(P)-binding domain"/>
    <property type="match status" value="1"/>
</dbReference>
<reference evidence="6 7" key="1">
    <citation type="journal article" date="2018" name="Int. J. Syst. Evol. Microbiol.">
        <title>Rubneribacter badeniensis gen. nov., sp. nov. and Enteroscipio rubneri gen. nov., sp. nov., new members of the Eggerthellaceae isolated from human faeces.</title>
        <authorList>
            <person name="Danylec N."/>
            <person name="Gobl A."/>
            <person name="Stoll D.A."/>
            <person name="Hetzer B."/>
            <person name="Kulling S.E."/>
            <person name="Huch M."/>
        </authorList>
    </citation>
    <scope>NUCLEOTIDE SEQUENCE [LARGE SCALE GENOMIC DNA]</scope>
    <source>
        <strain evidence="6 7">ResAG-85</strain>
    </source>
</reference>
<keyword evidence="2" id="KW-0285">Flavoprotein</keyword>
<evidence type="ECO:0000256" key="4">
    <source>
        <dbReference type="ARBA" id="ARBA00023002"/>
    </source>
</evidence>
<dbReference type="PANTHER" id="PTHR43400:SF7">
    <property type="entry name" value="FAD-DEPENDENT OXIDOREDUCTASE 2 FAD BINDING DOMAIN-CONTAINING PROTEIN"/>
    <property type="match status" value="1"/>
</dbReference>
<dbReference type="InterPro" id="IPR050315">
    <property type="entry name" value="FAD-oxidoreductase_2"/>
</dbReference>
<dbReference type="Gene3D" id="3.90.700.10">
    <property type="entry name" value="Succinate dehydrogenase/fumarate reductase flavoprotein, catalytic domain"/>
    <property type="match status" value="1"/>
</dbReference>
<dbReference type="RefSeq" id="WP_103263022.1">
    <property type="nucleotide sequence ID" value="NZ_PPEL01000050.1"/>
</dbReference>
<dbReference type="SUPFAM" id="SSF56425">
    <property type="entry name" value="Succinate dehydrogenase/fumarate reductase flavoprotein, catalytic domain"/>
    <property type="match status" value="1"/>
</dbReference>
<dbReference type="Gene3D" id="3.50.50.60">
    <property type="entry name" value="FAD/NAD(P)-binding domain"/>
    <property type="match status" value="2"/>
</dbReference>
<dbReference type="InterPro" id="IPR027477">
    <property type="entry name" value="Succ_DH/fumarate_Rdtase_cat_sf"/>
</dbReference>
<sequence>MTNRIDRTNASGISRRDLFKFGTVAVAGVVGAGALASCAPQTSGTGASDNGATTGEAGTAAGHLREGLPSFLVKPEPITDIKETKDFDVVVVGAGASGVPAALSALEAGASVALLQKENQAISQGNSGSGIDLATSDPADVANLVSQLIADSQHRANRALVELWAQNSGEAVKWVIEKSAESGAPVIDQGNQQHIPLITKKGYTMNFITSFFGPKPLTTGDGMRALAETAAKEGVEIFYSTPAEQLVQDDSGKVTGVIAKGEGGYIQFNAAKGVIMATGDYQNDTDMLYYYQPDMTNLEPKQTNKTGDGHKMVVWAGGKIEDLAHTKMLHDFDAGPSSMCDMPFLSVKNSTGKRFVNETVEMSLMNCYLRSAEDAGHYCQIFDSTYMEDAADWAGKLVDPEALKVYMPEEDVEREGVFEGQINTYKADTLEELAEKLEIADVDAFVETVERYNELCAAGADEDFGKPAQYLVPVDTPPYYGIHRHVRMSAICSGVEVNENHECLTPEGEVIEGLYAIGNCSGRFYGGIDYPLTVFGLSLGRCYTEGYVIGRMVAQK</sequence>
<protein>
    <submittedName>
        <fullName evidence="6">FAD-binding dehydrogenase</fullName>
    </submittedName>
</protein>
<keyword evidence="7" id="KW-1185">Reference proteome</keyword>
<dbReference type="EMBL" id="PPEL01000050">
    <property type="protein sequence ID" value="PNV65060.1"/>
    <property type="molecule type" value="Genomic_DNA"/>
</dbReference>
<dbReference type="Proteomes" id="UP000236488">
    <property type="component" value="Unassembled WGS sequence"/>
</dbReference>
<dbReference type="GO" id="GO:0033765">
    <property type="term" value="F:steroid dehydrogenase activity, acting on the CH-CH group of donors"/>
    <property type="evidence" value="ECO:0007669"/>
    <property type="project" value="UniProtKB-ARBA"/>
</dbReference>